<evidence type="ECO:0000256" key="1">
    <source>
        <dbReference type="SAM" id="SignalP"/>
    </source>
</evidence>
<proteinExistence type="predicted"/>
<dbReference type="RefSeq" id="WP_036766283.1">
    <property type="nucleotide sequence ID" value="NZ_UATL01000008.1"/>
</dbReference>
<feature type="chain" id="PRO_5015921683" evidence="1">
    <location>
        <begin position="18"/>
        <end position="109"/>
    </location>
</feature>
<feature type="signal peptide" evidence="1">
    <location>
        <begin position="1"/>
        <end position="17"/>
    </location>
</feature>
<sequence length="109" mass="12242">MKKFFIFIALYSFSVSANSDFGTKNVTKIVIHDSGNVLVYFSEDTIHKESCDNNGIYVLPKENLLFKEMYSGLLASMHSGAKVSGWVNGCYNIWGSTMPKITRLDFTPN</sequence>
<dbReference type="OrthoDB" id="7066502at2"/>
<dbReference type="AlphaFoldDB" id="A0A2X1XZ29"/>
<keyword evidence="1" id="KW-0732">Signal</keyword>
<dbReference type="EMBL" id="UATL01000008">
    <property type="protein sequence ID" value="SPY46094.1"/>
    <property type="molecule type" value="Genomic_DNA"/>
</dbReference>
<organism evidence="2 3">
    <name type="scientific">Photobacterium damselae</name>
    <dbReference type="NCBI Taxonomy" id="38293"/>
    <lineage>
        <taxon>Bacteria</taxon>
        <taxon>Pseudomonadati</taxon>
        <taxon>Pseudomonadota</taxon>
        <taxon>Gammaproteobacteria</taxon>
        <taxon>Vibrionales</taxon>
        <taxon>Vibrionaceae</taxon>
        <taxon>Photobacterium</taxon>
    </lineage>
</organism>
<dbReference type="Proteomes" id="UP000251647">
    <property type="component" value="Unassembled WGS sequence"/>
</dbReference>
<gene>
    <name evidence="2" type="ORF">NCTC11647_04441</name>
</gene>
<protein>
    <submittedName>
        <fullName evidence="2">Uncharacterized protein</fullName>
    </submittedName>
</protein>
<reference evidence="2 3" key="1">
    <citation type="submission" date="2018-06" db="EMBL/GenBank/DDBJ databases">
        <authorList>
            <consortium name="Pathogen Informatics"/>
            <person name="Doyle S."/>
        </authorList>
    </citation>
    <scope>NUCLEOTIDE SEQUENCE [LARGE SCALE GENOMIC DNA]</scope>
    <source>
        <strain evidence="2 3">NCTC11647</strain>
    </source>
</reference>
<accession>A0A2X1XZ29</accession>
<name>A0A2X1XZ29_PHODM</name>
<evidence type="ECO:0000313" key="3">
    <source>
        <dbReference type="Proteomes" id="UP000251647"/>
    </source>
</evidence>
<evidence type="ECO:0000313" key="2">
    <source>
        <dbReference type="EMBL" id="SPY46094.1"/>
    </source>
</evidence>